<sequence length="183" mass="20927">MDNIQDLVKLRQNPHFLRFVAILGVPQFIEWRQAHPEVPSVRGTLNRLMKLRKHLPTRSIQQQFLNEFVGMLVWIVQADEHLHYSVEDMDWIIESVSSPDAPLIFSTLFVYASCPIRWFSAEQVATFAGRSPSTWQKRAADGLIVGVEKIGKTWLFSESGLAAAGVTVPPMEREKEEEHEEEA</sequence>
<evidence type="ECO:0000313" key="1">
    <source>
        <dbReference type="EMBL" id="GHP00945.1"/>
    </source>
</evidence>
<dbReference type="EMBL" id="BNJK01000003">
    <property type="protein sequence ID" value="GHP00945.1"/>
    <property type="molecule type" value="Genomic_DNA"/>
</dbReference>
<accession>A0A8J3N784</accession>
<dbReference type="AlphaFoldDB" id="A0A8J3N784"/>
<dbReference type="Proteomes" id="UP000597444">
    <property type="component" value="Unassembled WGS sequence"/>
</dbReference>
<gene>
    <name evidence="1" type="ORF">KSF_109920</name>
</gene>
<dbReference type="RefSeq" id="WP_220211510.1">
    <property type="nucleotide sequence ID" value="NZ_BNJK01000003.1"/>
</dbReference>
<proteinExistence type="predicted"/>
<protein>
    <submittedName>
        <fullName evidence="1">Uncharacterized protein</fullName>
    </submittedName>
</protein>
<name>A0A8J3N784_9CHLR</name>
<organism evidence="1 2">
    <name type="scientific">Reticulibacter mediterranei</name>
    <dbReference type="NCBI Taxonomy" id="2778369"/>
    <lineage>
        <taxon>Bacteria</taxon>
        <taxon>Bacillati</taxon>
        <taxon>Chloroflexota</taxon>
        <taxon>Ktedonobacteria</taxon>
        <taxon>Ktedonobacterales</taxon>
        <taxon>Reticulibacteraceae</taxon>
        <taxon>Reticulibacter</taxon>
    </lineage>
</organism>
<reference evidence="1" key="1">
    <citation type="submission" date="2020-10" db="EMBL/GenBank/DDBJ databases">
        <title>Taxonomic study of unclassified bacteria belonging to the class Ktedonobacteria.</title>
        <authorList>
            <person name="Yabe S."/>
            <person name="Wang C.M."/>
            <person name="Zheng Y."/>
            <person name="Sakai Y."/>
            <person name="Cavaletti L."/>
            <person name="Monciardini P."/>
            <person name="Donadio S."/>
        </authorList>
    </citation>
    <scope>NUCLEOTIDE SEQUENCE</scope>
    <source>
        <strain evidence="1">ID150040</strain>
    </source>
</reference>
<evidence type="ECO:0000313" key="2">
    <source>
        <dbReference type="Proteomes" id="UP000597444"/>
    </source>
</evidence>
<keyword evidence="2" id="KW-1185">Reference proteome</keyword>
<comment type="caution">
    <text evidence="1">The sequence shown here is derived from an EMBL/GenBank/DDBJ whole genome shotgun (WGS) entry which is preliminary data.</text>
</comment>